<dbReference type="Proteomes" id="UP001266305">
    <property type="component" value="Unassembled WGS sequence"/>
</dbReference>
<sequence>MTPDECAFAKDCAQQMAQPQEWGILPVAANYDFTLLRAAGWERSPVSQMWR</sequence>
<dbReference type="EMBL" id="JASSZA010000006">
    <property type="protein sequence ID" value="KAK2107440.1"/>
    <property type="molecule type" value="Genomic_DNA"/>
</dbReference>
<accession>A0ABQ9VE56</accession>
<keyword evidence="2" id="KW-1185">Reference proteome</keyword>
<evidence type="ECO:0000313" key="1">
    <source>
        <dbReference type="EMBL" id="KAK2107440.1"/>
    </source>
</evidence>
<evidence type="ECO:0000313" key="2">
    <source>
        <dbReference type="Proteomes" id="UP001266305"/>
    </source>
</evidence>
<proteinExistence type="predicted"/>
<name>A0ABQ9VE56_SAGOE</name>
<comment type="caution">
    <text evidence="1">The sequence shown here is derived from an EMBL/GenBank/DDBJ whole genome shotgun (WGS) entry which is preliminary data.</text>
</comment>
<organism evidence="1 2">
    <name type="scientific">Saguinus oedipus</name>
    <name type="common">Cotton-top tamarin</name>
    <name type="synonym">Oedipomidas oedipus</name>
    <dbReference type="NCBI Taxonomy" id="9490"/>
    <lineage>
        <taxon>Eukaryota</taxon>
        <taxon>Metazoa</taxon>
        <taxon>Chordata</taxon>
        <taxon>Craniata</taxon>
        <taxon>Vertebrata</taxon>
        <taxon>Euteleostomi</taxon>
        <taxon>Mammalia</taxon>
        <taxon>Eutheria</taxon>
        <taxon>Euarchontoglires</taxon>
        <taxon>Primates</taxon>
        <taxon>Haplorrhini</taxon>
        <taxon>Platyrrhini</taxon>
        <taxon>Cebidae</taxon>
        <taxon>Callitrichinae</taxon>
        <taxon>Saguinus</taxon>
    </lineage>
</organism>
<reference evidence="1 2" key="1">
    <citation type="submission" date="2023-05" db="EMBL/GenBank/DDBJ databases">
        <title>B98-5 Cell Line De Novo Hybrid Assembly: An Optical Mapping Approach.</title>
        <authorList>
            <person name="Kananen K."/>
            <person name="Auerbach J.A."/>
            <person name="Kautto E."/>
            <person name="Blachly J.S."/>
        </authorList>
    </citation>
    <scope>NUCLEOTIDE SEQUENCE [LARGE SCALE GENOMIC DNA]</scope>
    <source>
        <strain evidence="1">B95-8</strain>
        <tissue evidence="1">Cell line</tissue>
    </source>
</reference>
<protein>
    <submittedName>
        <fullName evidence="1">Uncharacterized protein</fullName>
    </submittedName>
</protein>
<gene>
    <name evidence="1" type="ORF">P7K49_012605</name>
</gene>